<dbReference type="PANTHER" id="PTHR10638:SF67">
    <property type="entry name" value="AMINE OXIDASE"/>
    <property type="match status" value="1"/>
</dbReference>
<dbReference type="GO" id="GO:0008131">
    <property type="term" value="F:primary methylamine oxidase activity"/>
    <property type="evidence" value="ECO:0007669"/>
    <property type="project" value="InterPro"/>
</dbReference>
<sequence>MMLHAPSRNEATAACPRCPPRRRVHCCDGGISPSPPARPALRHEARCRPRSRAFLPVRAGAPAALPLRRPRRARQARRPLPLLRPWHVLPHLLDPSPPRARHRPSRRRVTRARRRRHRRLRRFPRRPPRPRLPDDHVGGGGRGDGAAAEVPPVRGVRAAARPGRRRRRLRGALQGVVRQRPACVRRRPGGEDAVRGDRRRGDGQLLRAAAGGRDAGCGTDYRADKVGPPFTGPATVPGVVVQPEGRGFHIDGRVVRWANWEFHVGFDMRAGMVISLASVHDADAGRRRQVLYRGFVSEIFVPYMDPSNEWYFQTFTDAGDFGLGVSASPFRRGADCPANAAYFDGHYADAGGEPVEVEDVACVFERYAGDIAWRHTEATLQVAEVRPDVTLVVRMVVTVGNYDYILDWEFKTSGSIKIVVRFQENIFASICFDL</sequence>
<keyword evidence="7" id="KW-1185">Reference proteome</keyword>
<evidence type="ECO:0000256" key="4">
    <source>
        <dbReference type="SAM" id="MobiDB-lite"/>
    </source>
</evidence>
<dbReference type="InterPro" id="IPR049948">
    <property type="entry name" value="Cu_Am_ox_TPQ-bd"/>
</dbReference>
<feature type="region of interest" description="Disordered" evidence="4">
    <location>
        <begin position="88"/>
        <end position="149"/>
    </location>
</feature>
<dbReference type="GO" id="GO:0048038">
    <property type="term" value="F:quinone binding"/>
    <property type="evidence" value="ECO:0007669"/>
    <property type="project" value="InterPro"/>
</dbReference>
<evidence type="ECO:0000313" key="7">
    <source>
        <dbReference type="Proteomes" id="UP000275267"/>
    </source>
</evidence>
<gene>
    <name evidence="6" type="ORF">C2845_PM03G23130</name>
</gene>
<accession>A0A3L6T5V9</accession>
<dbReference type="GO" id="GO:0009308">
    <property type="term" value="P:amine metabolic process"/>
    <property type="evidence" value="ECO:0007669"/>
    <property type="project" value="UniProtKB-UniRule"/>
</dbReference>
<dbReference type="EC" id="1.4.3.-" evidence="3"/>
<comment type="caution">
    <text evidence="6">The sequence shown here is derived from an EMBL/GenBank/DDBJ whole genome shotgun (WGS) entry which is preliminary data.</text>
</comment>
<keyword evidence="1 3" id="KW-0801">TPQ</keyword>
<dbReference type="SUPFAM" id="SSF49998">
    <property type="entry name" value="Amine oxidase catalytic domain"/>
    <property type="match status" value="1"/>
</dbReference>
<reference evidence="7" key="1">
    <citation type="journal article" date="2019" name="Nat. Commun.">
        <title>The genome of broomcorn millet.</title>
        <authorList>
            <person name="Zou C."/>
            <person name="Miki D."/>
            <person name="Li D."/>
            <person name="Tang Q."/>
            <person name="Xiao L."/>
            <person name="Rajput S."/>
            <person name="Deng P."/>
            <person name="Jia W."/>
            <person name="Huang R."/>
            <person name="Zhang M."/>
            <person name="Sun Y."/>
            <person name="Hu J."/>
            <person name="Fu X."/>
            <person name="Schnable P.S."/>
            <person name="Li F."/>
            <person name="Zhang H."/>
            <person name="Feng B."/>
            <person name="Zhu X."/>
            <person name="Liu R."/>
            <person name="Schnable J.C."/>
            <person name="Zhu J.-K."/>
            <person name="Zhang H."/>
        </authorList>
    </citation>
    <scope>NUCLEOTIDE SEQUENCE [LARGE SCALE GENOMIC DNA]</scope>
</reference>
<keyword evidence="3" id="KW-0560">Oxidoreductase</keyword>
<comment type="PTM">
    <text evidence="2 3">Topaquinone (TPQ) is generated by copper-dependent autoxidation of a specific tyrosyl residue.</text>
</comment>
<dbReference type="InterPro" id="IPR036460">
    <property type="entry name" value="Cu_amine_oxidase_C_sf"/>
</dbReference>
<keyword evidence="3" id="KW-0479">Metal-binding</keyword>
<organism evidence="6 7">
    <name type="scientific">Panicum miliaceum</name>
    <name type="common">Proso millet</name>
    <name type="synonym">Broomcorn millet</name>
    <dbReference type="NCBI Taxonomy" id="4540"/>
    <lineage>
        <taxon>Eukaryota</taxon>
        <taxon>Viridiplantae</taxon>
        <taxon>Streptophyta</taxon>
        <taxon>Embryophyta</taxon>
        <taxon>Tracheophyta</taxon>
        <taxon>Spermatophyta</taxon>
        <taxon>Magnoliopsida</taxon>
        <taxon>Liliopsida</taxon>
        <taxon>Poales</taxon>
        <taxon>Poaceae</taxon>
        <taxon>PACMAD clade</taxon>
        <taxon>Panicoideae</taxon>
        <taxon>Panicodae</taxon>
        <taxon>Paniceae</taxon>
        <taxon>Panicinae</taxon>
        <taxon>Panicum</taxon>
        <taxon>Panicum sect. Panicum</taxon>
    </lineage>
</organism>
<name>A0A3L6T5V9_PANMI</name>
<evidence type="ECO:0000259" key="5">
    <source>
        <dbReference type="Pfam" id="PF01179"/>
    </source>
</evidence>
<feature type="domain" description="Copper amine oxidase catalytic" evidence="5">
    <location>
        <begin position="240"/>
        <end position="422"/>
    </location>
</feature>
<proteinExistence type="inferred from homology"/>
<dbReference type="GO" id="GO:0005507">
    <property type="term" value="F:copper ion binding"/>
    <property type="evidence" value="ECO:0007669"/>
    <property type="project" value="InterPro"/>
</dbReference>
<feature type="compositionally biased region" description="Basic residues" evidence="4">
    <location>
        <begin position="99"/>
        <end position="129"/>
    </location>
</feature>
<dbReference type="PROSITE" id="PS01164">
    <property type="entry name" value="COPPER_AMINE_OXID_1"/>
    <property type="match status" value="1"/>
</dbReference>
<keyword evidence="3" id="KW-0186">Copper</keyword>
<dbReference type="InterPro" id="IPR000269">
    <property type="entry name" value="Cu_amine_oxidase"/>
</dbReference>
<dbReference type="STRING" id="4540.A0A3L6T5V9"/>
<dbReference type="Gene3D" id="2.70.98.20">
    <property type="entry name" value="Copper amine oxidase, catalytic domain"/>
    <property type="match status" value="1"/>
</dbReference>
<dbReference type="Pfam" id="PF01179">
    <property type="entry name" value="Cu_amine_oxid"/>
    <property type="match status" value="1"/>
</dbReference>
<dbReference type="OrthoDB" id="1923381at2759"/>
<dbReference type="AlphaFoldDB" id="A0A3L6T5V9"/>
<evidence type="ECO:0000256" key="2">
    <source>
        <dbReference type="PIRSR" id="PIRSR600269-51"/>
    </source>
</evidence>
<dbReference type="PANTHER" id="PTHR10638">
    <property type="entry name" value="COPPER AMINE OXIDASE"/>
    <property type="match status" value="1"/>
</dbReference>
<dbReference type="InterPro" id="IPR015798">
    <property type="entry name" value="Cu_amine_oxidase_C"/>
</dbReference>
<evidence type="ECO:0000256" key="1">
    <source>
        <dbReference type="PIRSR" id="PIRSR600269-50"/>
    </source>
</evidence>
<dbReference type="EMBL" id="PQIB02000002">
    <property type="protein sequence ID" value="RLN33552.1"/>
    <property type="molecule type" value="Genomic_DNA"/>
</dbReference>
<dbReference type="Proteomes" id="UP000275267">
    <property type="component" value="Unassembled WGS sequence"/>
</dbReference>
<feature type="active site" description="Schiff-base intermediate with substrate; via topaquinone" evidence="1">
    <location>
        <position position="402"/>
    </location>
</feature>
<comment type="cofactor">
    <cofactor evidence="3">
        <name>Cu cation</name>
        <dbReference type="ChEBI" id="CHEBI:23378"/>
    </cofactor>
    <text evidence="3">Contains 1 topaquinone per subunit.</text>
</comment>
<feature type="active site" description="Proton acceptor" evidence="1">
    <location>
        <position position="317"/>
    </location>
</feature>
<evidence type="ECO:0000256" key="3">
    <source>
        <dbReference type="RuleBase" id="RU000672"/>
    </source>
</evidence>
<feature type="modified residue" description="2',4',5'-topaquinone" evidence="2">
    <location>
        <position position="402"/>
    </location>
</feature>
<comment type="similarity">
    <text evidence="3">Belongs to the copper/topaquinone oxidase family.</text>
</comment>
<evidence type="ECO:0000313" key="6">
    <source>
        <dbReference type="EMBL" id="RLN33552.1"/>
    </source>
</evidence>
<protein>
    <recommendedName>
        <fullName evidence="3">Amine oxidase</fullName>
        <ecNumber evidence="3">1.4.3.-</ecNumber>
    </recommendedName>
</protein>